<accession>A0A0A9CY32</accession>
<reference evidence="2" key="2">
    <citation type="journal article" date="2015" name="Data Brief">
        <title>Shoot transcriptome of the giant reed, Arundo donax.</title>
        <authorList>
            <person name="Barrero R.A."/>
            <person name="Guerrero F.D."/>
            <person name="Moolhuijzen P."/>
            <person name="Goolsby J.A."/>
            <person name="Tidwell J."/>
            <person name="Bellgard S.E."/>
            <person name="Bellgard M.I."/>
        </authorList>
    </citation>
    <scope>NUCLEOTIDE SEQUENCE</scope>
    <source>
        <tissue evidence="2">Shoot tissue taken approximately 20 cm above the soil surface</tissue>
    </source>
</reference>
<protein>
    <submittedName>
        <fullName evidence="2">Uncharacterized protein</fullName>
    </submittedName>
</protein>
<sequence>MEVSYQSEDAAPYKVLCCRGPVHHSGWAPGARAVTSPNGATSGNATPGHQGYAADPAWTGGGACSRLDRRVITGGCGSIWGEIRLDQKGSVRNETRFGAKSN</sequence>
<feature type="region of interest" description="Disordered" evidence="1">
    <location>
        <begin position="33"/>
        <end position="54"/>
    </location>
</feature>
<evidence type="ECO:0000256" key="1">
    <source>
        <dbReference type="SAM" id="MobiDB-lite"/>
    </source>
</evidence>
<organism evidence="2">
    <name type="scientific">Arundo donax</name>
    <name type="common">Giant reed</name>
    <name type="synonym">Donax arundinaceus</name>
    <dbReference type="NCBI Taxonomy" id="35708"/>
    <lineage>
        <taxon>Eukaryota</taxon>
        <taxon>Viridiplantae</taxon>
        <taxon>Streptophyta</taxon>
        <taxon>Embryophyta</taxon>
        <taxon>Tracheophyta</taxon>
        <taxon>Spermatophyta</taxon>
        <taxon>Magnoliopsida</taxon>
        <taxon>Liliopsida</taxon>
        <taxon>Poales</taxon>
        <taxon>Poaceae</taxon>
        <taxon>PACMAD clade</taxon>
        <taxon>Arundinoideae</taxon>
        <taxon>Arundineae</taxon>
        <taxon>Arundo</taxon>
    </lineage>
</organism>
<feature type="compositionally biased region" description="Polar residues" evidence="1">
    <location>
        <begin position="35"/>
        <end position="47"/>
    </location>
</feature>
<name>A0A0A9CY32_ARUDO</name>
<proteinExistence type="predicted"/>
<dbReference type="EMBL" id="GBRH01218562">
    <property type="protein sequence ID" value="JAD79333.1"/>
    <property type="molecule type" value="Transcribed_RNA"/>
</dbReference>
<dbReference type="AlphaFoldDB" id="A0A0A9CY32"/>
<evidence type="ECO:0000313" key="2">
    <source>
        <dbReference type="EMBL" id="JAD79333.1"/>
    </source>
</evidence>
<reference evidence="2" key="1">
    <citation type="submission" date="2014-09" db="EMBL/GenBank/DDBJ databases">
        <authorList>
            <person name="Magalhaes I.L.F."/>
            <person name="Oliveira U."/>
            <person name="Santos F.R."/>
            <person name="Vidigal T.H.D.A."/>
            <person name="Brescovit A.D."/>
            <person name="Santos A.J."/>
        </authorList>
    </citation>
    <scope>NUCLEOTIDE SEQUENCE</scope>
    <source>
        <tissue evidence="2">Shoot tissue taken approximately 20 cm above the soil surface</tissue>
    </source>
</reference>